<keyword evidence="3" id="KW-0560">Oxidoreductase</keyword>
<dbReference type="SUPFAM" id="SSF51735">
    <property type="entry name" value="NAD(P)-binding Rossmann-fold domains"/>
    <property type="match status" value="2"/>
</dbReference>
<dbReference type="GO" id="GO:0010283">
    <property type="term" value="F:pinoresinol reductase activity"/>
    <property type="evidence" value="ECO:0007669"/>
    <property type="project" value="UniProtKB-ARBA"/>
</dbReference>
<dbReference type="InterPro" id="IPR036291">
    <property type="entry name" value="NAD(P)-bd_dom_sf"/>
</dbReference>
<dbReference type="PANTHER" id="PTHR43349:SF4">
    <property type="entry name" value="PINORESINOL REDUCTASE 1-RELATED"/>
    <property type="match status" value="1"/>
</dbReference>
<protein>
    <recommendedName>
        <fullName evidence="4">NmrA-like domain-containing protein</fullName>
    </recommendedName>
</protein>
<feature type="domain" description="NmrA-like" evidence="4">
    <location>
        <begin position="124"/>
        <end position="191"/>
    </location>
</feature>
<dbReference type="GO" id="GO:0009807">
    <property type="term" value="P:lignan biosynthetic process"/>
    <property type="evidence" value="ECO:0007669"/>
    <property type="project" value="UniProtKB-ARBA"/>
</dbReference>
<evidence type="ECO:0000256" key="3">
    <source>
        <dbReference type="ARBA" id="ARBA00023002"/>
    </source>
</evidence>
<comment type="similarity">
    <text evidence="1">Belongs to the NmrA-type oxidoreductase family. Isoflavone reductase subfamily.</text>
</comment>
<feature type="domain" description="NmrA-like" evidence="4">
    <location>
        <begin position="305"/>
        <end position="610"/>
    </location>
</feature>
<dbReference type="AlphaFoldDB" id="A0AA88QWL5"/>
<dbReference type="Gene3D" id="3.90.25.10">
    <property type="entry name" value="UDP-galactose 4-epimerase, domain 1"/>
    <property type="match status" value="1"/>
</dbReference>
<dbReference type="InterPro" id="IPR050608">
    <property type="entry name" value="NmrA-type/Isoflavone_red_sf"/>
</dbReference>
<dbReference type="EMBL" id="JAVXUO010002440">
    <property type="protein sequence ID" value="KAK2973209.1"/>
    <property type="molecule type" value="Genomic_DNA"/>
</dbReference>
<dbReference type="Proteomes" id="UP001187471">
    <property type="component" value="Unassembled WGS sequence"/>
</dbReference>
<dbReference type="CDD" id="cd05259">
    <property type="entry name" value="PCBER_SDR_a"/>
    <property type="match status" value="2"/>
</dbReference>
<dbReference type="InterPro" id="IPR008030">
    <property type="entry name" value="NmrA-like"/>
</dbReference>
<keyword evidence="6" id="KW-1185">Reference proteome</keyword>
<feature type="domain" description="NmrA-like" evidence="4">
    <location>
        <begin position="193"/>
        <end position="277"/>
    </location>
</feature>
<gene>
    <name evidence="5" type="ORF">RJ640_024496</name>
</gene>
<sequence>MQPYDLDQGAPEAMAKSKVLVVGGTGYIGKRIVKACLAQGYPTYVLQRAEIGLDIDKLQMMLSFKEQGARLVEGSFSDHGSLVNAVKQVDVVVCTMSGVHFRSHNILMQLKLVDAIKEAGNVKLKLVDAIKEAGNVKRFLPSEFGTDPAQMGHALEPGKATFDEKMTVRKAIEDANIPFTYISANCFGGYFAVVYMDEDDIGTYTAKALDDPRTLNKALYLRPPENILSQRQLVEKREKLSGKILEKVEVSAEEFLASMEGMDYAQQAGMGHFYHIFFEGCLTNFGIGEEGEEAFDLYPEEAMAKSKVLVVGGTGYIGKRIVKACLAQGYPTYVLQRAEIGLDIDKLQMLLSFKEQGARLVEGSFSDHGSLVNAVKQVDVVVCTMSGVHFRSHNILMQLKLVEAIKEAGNVKRFLPSEFGMDPAQMGHALEPGRVTFDEKMTVRKAIEDANIPFTYVSANCFGGYFAGNLSQLGSLLPPRDKVCIYGDGNAKVVFMDEDDIGTYTAKALDDPRTLNKTLYLRPPENILSQKQLVEKWEKLSGKTLEKVEVSAEEFLASMEGMDYASQVGVGHFYHIFYDGCLTNFEIGEEGEEAFNLYPKVQYTRMDAYLKRYL</sequence>
<evidence type="ECO:0000313" key="5">
    <source>
        <dbReference type="EMBL" id="KAK2973209.1"/>
    </source>
</evidence>
<evidence type="ECO:0000256" key="2">
    <source>
        <dbReference type="ARBA" id="ARBA00022857"/>
    </source>
</evidence>
<dbReference type="PANTHER" id="PTHR43349">
    <property type="entry name" value="PINORESINOL REDUCTASE-RELATED"/>
    <property type="match status" value="1"/>
</dbReference>
<dbReference type="InterPro" id="IPR045312">
    <property type="entry name" value="PCBER-like"/>
</dbReference>
<proteinExistence type="inferred from homology"/>
<name>A0AA88QWL5_9ASTE</name>
<dbReference type="Gene3D" id="3.40.50.720">
    <property type="entry name" value="NAD(P)-binding Rossmann-like Domain"/>
    <property type="match status" value="3"/>
</dbReference>
<accession>A0AA88QWL5</accession>
<dbReference type="Pfam" id="PF05368">
    <property type="entry name" value="NmrA"/>
    <property type="match status" value="4"/>
</dbReference>
<keyword evidence="2" id="KW-0521">NADP</keyword>
<evidence type="ECO:0000259" key="4">
    <source>
        <dbReference type="Pfam" id="PF05368"/>
    </source>
</evidence>
<feature type="domain" description="NmrA-like" evidence="4">
    <location>
        <begin position="16"/>
        <end position="123"/>
    </location>
</feature>
<evidence type="ECO:0000256" key="1">
    <source>
        <dbReference type="ARBA" id="ARBA00005725"/>
    </source>
</evidence>
<reference evidence="5" key="1">
    <citation type="submission" date="2022-12" db="EMBL/GenBank/DDBJ databases">
        <title>Draft genome assemblies for two species of Escallonia (Escalloniales).</title>
        <authorList>
            <person name="Chanderbali A."/>
            <person name="Dervinis C."/>
            <person name="Anghel I."/>
            <person name="Soltis D."/>
            <person name="Soltis P."/>
            <person name="Zapata F."/>
        </authorList>
    </citation>
    <scope>NUCLEOTIDE SEQUENCE</scope>
    <source>
        <strain evidence="5">UCBG92.1500</strain>
        <tissue evidence="5">Leaf</tissue>
    </source>
</reference>
<evidence type="ECO:0000313" key="6">
    <source>
        <dbReference type="Proteomes" id="UP001187471"/>
    </source>
</evidence>
<comment type="caution">
    <text evidence="5">The sequence shown here is derived from an EMBL/GenBank/DDBJ whole genome shotgun (WGS) entry which is preliminary data.</text>
</comment>
<organism evidence="5 6">
    <name type="scientific">Escallonia rubra</name>
    <dbReference type="NCBI Taxonomy" id="112253"/>
    <lineage>
        <taxon>Eukaryota</taxon>
        <taxon>Viridiplantae</taxon>
        <taxon>Streptophyta</taxon>
        <taxon>Embryophyta</taxon>
        <taxon>Tracheophyta</taxon>
        <taxon>Spermatophyta</taxon>
        <taxon>Magnoliopsida</taxon>
        <taxon>eudicotyledons</taxon>
        <taxon>Gunneridae</taxon>
        <taxon>Pentapetalae</taxon>
        <taxon>asterids</taxon>
        <taxon>campanulids</taxon>
        <taxon>Escalloniales</taxon>
        <taxon>Escalloniaceae</taxon>
        <taxon>Escallonia</taxon>
    </lineage>
</organism>